<dbReference type="InterPro" id="IPR024079">
    <property type="entry name" value="MetalloPept_cat_dom_sf"/>
</dbReference>
<dbReference type="EMBL" id="VFOS01000001">
    <property type="protein sequence ID" value="TQL64738.1"/>
    <property type="molecule type" value="Genomic_DNA"/>
</dbReference>
<feature type="domain" description="Peptidase M13 N-terminal" evidence="9">
    <location>
        <begin position="26"/>
        <end position="402"/>
    </location>
</feature>
<evidence type="ECO:0000256" key="7">
    <source>
        <dbReference type="ARBA" id="ARBA00023049"/>
    </source>
</evidence>
<dbReference type="Pfam" id="PF01431">
    <property type="entry name" value="Peptidase_M13"/>
    <property type="match status" value="1"/>
</dbReference>
<dbReference type="Pfam" id="PF05649">
    <property type="entry name" value="Peptidase_M13_N"/>
    <property type="match status" value="1"/>
</dbReference>
<reference evidence="10 11" key="1">
    <citation type="submission" date="2019-06" db="EMBL/GenBank/DDBJ databases">
        <title>Sequencing the genomes of 1000 actinobacteria strains.</title>
        <authorList>
            <person name="Klenk H.-P."/>
        </authorList>
    </citation>
    <scope>NUCLEOTIDE SEQUENCE [LARGE SCALE GENOMIC DNA]</scope>
    <source>
        <strain evidence="10 11">DSM 4813</strain>
    </source>
</reference>
<dbReference type="GO" id="GO:0004222">
    <property type="term" value="F:metalloendopeptidase activity"/>
    <property type="evidence" value="ECO:0007669"/>
    <property type="project" value="InterPro"/>
</dbReference>
<name>A0A542ZWL8_RARFA</name>
<evidence type="ECO:0000259" key="9">
    <source>
        <dbReference type="Pfam" id="PF05649"/>
    </source>
</evidence>
<evidence type="ECO:0000256" key="3">
    <source>
        <dbReference type="ARBA" id="ARBA00022670"/>
    </source>
</evidence>
<dbReference type="OrthoDB" id="9775677at2"/>
<organism evidence="10 11">
    <name type="scientific">Rarobacter faecitabidus</name>
    <dbReference type="NCBI Taxonomy" id="13243"/>
    <lineage>
        <taxon>Bacteria</taxon>
        <taxon>Bacillati</taxon>
        <taxon>Actinomycetota</taxon>
        <taxon>Actinomycetes</taxon>
        <taxon>Micrococcales</taxon>
        <taxon>Rarobacteraceae</taxon>
        <taxon>Rarobacter</taxon>
    </lineage>
</organism>
<dbReference type="InterPro" id="IPR042089">
    <property type="entry name" value="Peptidase_M13_dom_2"/>
</dbReference>
<dbReference type="GO" id="GO:0005886">
    <property type="term" value="C:plasma membrane"/>
    <property type="evidence" value="ECO:0007669"/>
    <property type="project" value="TreeGrafter"/>
</dbReference>
<dbReference type="InterPro" id="IPR018497">
    <property type="entry name" value="Peptidase_M13_C"/>
</dbReference>
<sequence>MPSDFHPRRAAVSGIDVAAIDQNIRPQDDLYHHVNGRWLASHEIPADRAADGAFRELADQAERQVRDIITEAQDSATLGSVAESIGALYASFMDVDRVEAAGYGPLRENLDAIASASSHAELTKLLGSHQRSGGPAIAGFWVDTDRDDPTAYTLYLMQAGLGLPDEAYYREESHAETLVAYRDHIAATLARGFSAEPEVTADRIVALETAIASHHWDAVRNRDAQATHNPMSLSELVSSAPGFDWRSWADAVGIPAIAHERLIAREPDFFTGVSQVWADSELADLKSWATFHTIRKFSPYLHGAAVDLNFDFYGRVLTGATEVRERWKRGVSLVEGALGEAVGQLYVERHFPAEHKQRMDELVGNLIKAYRASIEDLDWMGPDTRKRALEKLSKFTPKIGYPDKWRDYSGLELASDDLVGNVRRSNEFDHAFELAKLTSPVDRDEWFMTPQTVNAYYNPGMNEIVFPAAILQPPFFNATADDAANYGGIGAVIGHEIGHGFDDQGSRYDGDGRLIDWWTSADRGEFEARTRALIEQYDAFIPAQLSGRDVHVNGALTIGENIGDLGGLTIALKAYEISLGGSLDEAPVIDGLTGVQRVFLSWAQVWQQKIRDEALIQRISVDPHSPNEFRCNGIVSNLDAFYEAFGVVQGDGLYLDPAKRVKIW</sequence>
<dbReference type="RefSeq" id="WP_142119892.1">
    <property type="nucleotide sequence ID" value="NZ_BAAASV010000001.1"/>
</dbReference>
<dbReference type="Gene3D" id="1.10.1380.10">
    <property type="entry name" value="Neutral endopeptidase , domain2"/>
    <property type="match status" value="1"/>
</dbReference>
<evidence type="ECO:0000256" key="6">
    <source>
        <dbReference type="ARBA" id="ARBA00022833"/>
    </source>
</evidence>
<evidence type="ECO:0000313" key="10">
    <source>
        <dbReference type="EMBL" id="TQL64738.1"/>
    </source>
</evidence>
<evidence type="ECO:0000256" key="2">
    <source>
        <dbReference type="ARBA" id="ARBA00007357"/>
    </source>
</evidence>
<gene>
    <name evidence="10" type="ORF">FB461_1249</name>
</gene>
<comment type="caution">
    <text evidence="10">The sequence shown here is derived from an EMBL/GenBank/DDBJ whole genome shotgun (WGS) entry which is preliminary data.</text>
</comment>
<dbReference type="InterPro" id="IPR000718">
    <property type="entry name" value="Peptidase_M13"/>
</dbReference>
<evidence type="ECO:0000313" key="11">
    <source>
        <dbReference type="Proteomes" id="UP000315389"/>
    </source>
</evidence>
<dbReference type="AlphaFoldDB" id="A0A542ZWL8"/>
<keyword evidence="7" id="KW-0482">Metalloprotease</keyword>
<protein>
    <submittedName>
        <fullName evidence="10">Putative endopeptidase</fullName>
    </submittedName>
</protein>
<comment type="cofactor">
    <cofactor evidence="1">
        <name>Zn(2+)</name>
        <dbReference type="ChEBI" id="CHEBI:29105"/>
    </cofactor>
</comment>
<dbReference type="PANTHER" id="PTHR11733">
    <property type="entry name" value="ZINC METALLOPROTEASE FAMILY M13 NEPRILYSIN-RELATED"/>
    <property type="match status" value="1"/>
</dbReference>
<keyword evidence="4" id="KW-0479">Metal-binding</keyword>
<proteinExistence type="inferred from homology"/>
<dbReference type="Gene3D" id="3.40.390.10">
    <property type="entry name" value="Collagenase (Catalytic Domain)"/>
    <property type="match status" value="1"/>
</dbReference>
<keyword evidence="11" id="KW-1185">Reference proteome</keyword>
<dbReference type="Proteomes" id="UP000315389">
    <property type="component" value="Unassembled WGS sequence"/>
</dbReference>
<dbReference type="InterPro" id="IPR008753">
    <property type="entry name" value="Peptidase_M13_N"/>
</dbReference>
<keyword evidence="3" id="KW-0645">Protease</keyword>
<dbReference type="PANTHER" id="PTHR11733:SF167">
    <property type="entry name" value="FI17812P1-RELATED"/>
    <property type="match status" value="1"/>
</dbReference>
<dbReference type="GO" id="GO:0046872">
    <property type="term" value="F:metal ion binding"/>
    <property type="evidence" value="ECO:0007669"/>
    <property type="project" value="UniProtKB-KW"/>
</dbReference>
<dbReference type="PRINTS" id="PR00786">
    <property type="entry name" value="NEPRILYSIN"/>
</dbReference>
<accession>A0A542ZWL8</accession>
<keyword evidence="5" id="KW-0378">Hydrolase</keyword>
<dbReference type="PROSITE" id="PS51885">
    <property type="entry name" value="NEPRILYSIN"/>
    <property type="match status" value="1"/>
</dbReference>
<dbReference type="SUPFAM" id="SSF55486">
    <property type="entry name" value="Metalloproteases ('zincins'), catalytic domain"/>
    <property type="match status" value="1"/>
</dbReference>
<evidence type="ECO:0000256" key="4">
    <source>
        <dbReference type="ARBA" id="ARBA00022723"/>
    </source>
</evidence>
<feature type="domain" description="Peptidase M13 C-terminal" evidence="8">
    <location>
        <begin position="454"/>
        <end position="661"/>
    </location>
</feature>
<evidence type="ECO:0000256" key="5">
    <source>
        <dbReference type="ARBA" id="ARBA00022801"/>
    </source>
</evidence>
<keyword evidence="6" id="KW-0862">Zinc</keyword>
<dbReference type="CDD" id="cd08662">
    <property type="entry name" value="M13"/>
    <property type="match status" value="1"/>
</dbReference>
<dbReference type="GO" id="GO:0016485">
    <property type="term" value="P:protein processing"/>
    <property type="evidence" value="ECO:0007669"/>
    <property type="project" value="TreeGrafter"/>
</dbReference>
<evidence type="ECO:0000256" key="1">
    <source>
        <dbReference type="ARBA" id="ARBA00001947"/>
    </source>
</evidence>
<evidence type="ECO:0000259" key="8">
    <source>
        <dbReference type="Pfam" id="PF01431"/>
    </source>
</evidence>
<comment type="similarity">
    <text evidence="2">Belongs to the peptidase M13 family.</text>
</comment>